<dbReference type="OrthoDB" id="4158464at2759"/>
<dbReference type="Proteomes" id="UP000053411">
    <property type="component" value="Unassembled WGS sequence"/>
</dbReference>
<name>A0A0D2IKE8_9EURO</name>
<evidence type="ECO:0000256" key="1">
    <source>
        <dbReference type="SAM" id="MobiDB-lite"/>
    </source>
</evidence>
<reference evidence="2 3" key="1">
    <citation type="submission" date="2015-01" db="EMBL/GenBank/DDBJ databases">
        <title>The Genome Sequence of Fonsecaea multimorphosa CBS 102226.</title>
        <authorList>
            <consortium name="The Broad Institute Genomics Platform"/>
            <person name="Cuomo C."/>
            <person name="de Hoog S."/>
            <person name="Gorbushina A."/>
            <person name="Stielow B."/>
            <person name="Teixiera M."/>
            <person name="Abouelleil A."/>
            <person name="Chapman S.B."/>
            <person name="Priest M."/>
            <person name="Young S.K."/>
            <person name="Wortman J."/>
            <person name="Nusbaum C."/>
            <person name="Birren B."/>
        </authorList>
    </citation>
    <scope>NUCLEOTIDE SEQUENCE [LARGE SCALE GENOMIC DNA]</scope>
    <source>
        <strain evidence="2 3">CBS 102226</strain>
    </source>
</reference>
<dbReference type="VEuPathDB" id="FungiDB:Z520_06953"/>
<organism evidence="2 3">
    <name type="scientific">Fonsecaea multimorphosa CBS 102226</name>
    <dbReference type="NCBI Taxonomy" id="1442371"/>
    <lineage>
        <taxon>Eukaryota</taxon>
        <taxon>Fungi</taxon>
        <taxon>Dikarya</taxon>
        <taxon>Ascomycota</taxon>
        <taxon>Pezizomycotina</taxon>
        <taxon>Eurotiomycetes</taxon>
        <taxon>Chaetothyriomycetidae</taxon>
        <taxon>Chaetothyriales</taxon>
        <taxon>Herpotrichiellaceae</taxon>
        <taxon>Fonsecaea</taxon>
    </lineage>
</organism>
<evidence type="ECO:0000313" key="2">
    <source>
        <dbReference type="EMBL" id="KIX97501.1"/>
    </source>
</evidence>
<feature type="region of interest" description="Disordered" evidence="1">
    <location>
        <begin position="84"/>
        <end position="134"/>
    </location>
</feature>
<feature type="compositionally biased region" description="Low complexity" evidence="1">
    <location>
        <begin position="109"/>
        <end position="130"/>
    </location>
</feature>
<gene>
    <name evidence="2" type="ORF">Z520_06953</name>
</gene>
<dbReference type="RefSeq" id="XP_016631624.1">
    <property type="nucleotide sequence ID" value="XM_016777453.1"/>
</dbReference>
<accession>A0A0D2IKE8</accession>
<dbReference type="EMBL" id="KN848074">
    <property type="protein sequence ID" value="KIX97501.1"/>
    <property type="molecule type" value="Genomic_DNA"/>
</dbReference>
<feature type="region of interest" description="Disordered" evidence="1">
    <location>
        <begin position="207"/>
        <end position="236"/>
    </location>
</feature>
<protein>
    <submittedName>
        <fullName evidence="2">Uncharacterized protein</fullName>
    </submittedName>
</protein>
<evidence type="ECO:0000313" key="3">
    <source>
        <dbReference type="Proteomes" id="UP000053411"/>
    </source>
</evidence>
<keyword evidence="3" id="KW-1185">Reference proteome</keyword>
<sequence length="269" mass="27900">MARHLSRQLVNTDDDAPIERFFPHGPSGLVSPAPSTPRHNSNNQTPIAPCCSGGGHHGCGCGCPGCWCRLRMHFKDEANREVYGGQGGRGHGYRSGMPSPGIGGLDRASSSSFESSSPHSSSNGSFDNSFEASAPLDGHHPAAAAAVSAAAASVNTHDAQLILEPDEDGPHPWHSFVERRTASSSLDHIGDSSGMIVPGLNDDSALTRGSRSSVADRSTLSSQYEPSFMPQQNSATASQIVAQAGAAFDEVPASSSSLHVDSCASPPID</sequence>
<proteinExistence type="predicted"/>
<dbReference type="GeneID" id="27712699"/>
<dbReference type="AlphaFoldDB" id="A0A0D2IKE8"/>